<keyword evidence="1" id="KW-0472">Membrane</keyword>
<reference evidence="3" key="1">
    <citation type="submission" date="2020-10" db="EMBL/GenBank/DDBJ databases">
        <title>Taxonomic study of unclassified bacteria belonging to the class Ktedonobacteria.</title>
        <authorList>
            <person name="Yabe S."/>
            <person name="Wang C.M."/>
            <person name="Zheng Y."/>
            <person name="Sakai Y."/>
            <person name="Cavaletti L."/>
            <person name="Monciardini P."/>
            <person name="Donadio S."/>
        </authorList>
    </citation>
    <scope>NUCLEOTIDE SEQUENCE</scope>
    <source>
        <strain evidence="3">ID150040</strain>
    </source>
</reference>
<dbReference type="PANTHER" id="PTHR33408:SF2">
    <property type="entry name" value="TRANSPOSASE DDE DOMAIN-CONTAINING PROTEIN"/>
    <property type="match status" value="1"/>
</dbReference>
<dbReference type="Proteomes" id="UP000597444">
    <property type="component" value="Unassembled WGS sequence"/>
</dbReference>
<feature type="transmembrane region" description="Helical" evidence="1">
    <location>
        <begin position="261"/>
        <end position="282"/>
    </location>
</feature>
<accession>A0A8J3IQU7</accession>
<evidence type="ECO:0000313" key="3">
    <source>
        <dbReference type="EMBL" id="GHO98568.1"/>
    </source>
</evidence>
<sequence length="302" mass="35438">MLDLLWRTRFRWKLWPRQATGDRKYGTEDNLVALEAQHIRAFIPLPDHDHRTAFFSSDRFRYEPERDVYICPTGKELRFDRAHSTERALRYRARAKECNCCPLKAQCTTNLQGRSLCRSVEETILERVRSYQDLESYKKALRKRQVWVEPLFAEGKDWHGMRRFRLPRLWRVNSEALLRAAGQNLKRLLKKRGWGRRPFPTEAVALIPPAGGGTEAFSRTPVMRRQRASIAMASLATWEVVKAFSEAKTKPFSLASSSIVAFYPILLYYFHYFYIFLFLISFTTRISSLGNKLWTIKPLSSF</sequence>
<dbReference type="InterPro" id="IPR025668">
    <property type="entry name" value="Tnp_DDE_dom"/>
</dbReference>
<proteinExistence type="predicted"/>
<keyword evidence="1" id="KW-1133">Transmembrane helix</keyword>
<gene>
    <name evidence="3" type="ORF">KSF_086160</name>
</gene>
<dbReference type="EMBL" id="BNJK01000002">
    <property type="protein sequence ID" value="GHO98568.1"/>
    <property type="molecule type" value="Genomic_DNA"/>
</dbReference>
<comment type="caution">
    <text evidence="3">The sequence shown here is derived from an EMBL/GenBank/DDBJ whole genome shotgun (WGS) entry which is preliminary data.</text>
</comment>
<organism evidence="3 4">
    <name type="scientific">Reticulibacter mediterranei</name>
    <dbReference type="NCBI Taxonomy" id="2778369"/>
    <lineage>
        <taxon>Bacteria</taxon>
        <taxon>Bacillati</taxon>
        <taxon>Chloroflexota</taxon>
        <taxon>Ktedonobacteria</taxon>
        <taxon>Ktedonobacterales</taxon>
        <taxon>Reticulibacteraceae</taxon>
        <taxon>Reticulibacter</taxon>
    </lineage>
</organism>
<feature type="domain" description="Transposase DDE" evidence="2">
    <location>
        <begin position="70"/>
        <end position="189"/>
    </location>
</feature>
<dbReference type="AlphaFoldDB" id="A0A8J3IQU7"/>
<protein>
    <recommendedName>
        <fullName evidence="2">Transposase DDE domain-containing protein</fullName>
    </recommendedName>
</protein>
<dbReference type="Pfam" id="PF13751">
    <property type="entry name" value="DDE_Tnp_1_6"/>
    <property type="match status" value="1"/>
</dbReference>
<evidence type="ECO:0000313" key="4">
    <source>
        <dbReference type="Proteomes" id="UP000597444"/>
    </source>
</evidence>
<evidence type="ECO:0000259" key="2">
    <source>
        <dbReference type="Pfam" id="PF13751"/>
    </source>
</evidence>
<dbReference type="PANTHER" id="PTHR33408">
    <property type="entry name" value="TRANSPOSASE"/>
    <property type="match status" value="1"/>
</dbReference>
<keyword evidence="1" id="KW-0812">Transmembrane</keyword>
<evidence type="ECO:0000256" key="1">
    <source>
        <dbReference type="SAM" id="Phobius"/>
    </source>
</evidence>
<name>A0A8J3IQU7_9CHLR</name>
<keyword evidence="4" id="KW-1185">Reference proteome</keyword>